<accession>A0A138AWG2</accession>
<evidence type="ECO:0000256" key="3">
    <source>
        <dbReference type="ARBA" id="ARBA00022553"/>
    </source>
</evidence>
<evidence type="ECO:0000256" key="5">
    <source>
        <dbReference type="ARBA" id="ARBA00022741"/>
    </source>
</evidence>
<evidence type="ECO:0000256" key="2">
    <source>
        <dbReference type="ARBA" id="ARBA00012438"/>
    </source>
</evidence>
<dbReference type="GO" id="GO:0016020">
    <property type="term" value="C:membrane"/>
    <property type="evidence" value="ECO:0007669"/>
    <property type="project" value="InterPro"/>
</dbReference>
<keyword evidence="9" id="KW-0812">Transmembrane</keyword>
<dbReference type="GO" id="GO:0000155">
    <property type="term" value="F:phosphorelay sensor kinase activity"/>
    <property type="evidence" value="ECO:0007669"/>
    <property type="project" value="InterPro"/>
</dbReference>
<evidence type="ECO:0000256" key="9">
    <source>
        <dbReference type="SAM" id="Phobius"/>
    </source>
</evidence>
<dbReference type="EMBL" id="LSRF01000001">
    <property type="protein sequence ID" value="KXP14798.1"/>
    <property type="molecule type" value="Genomic_DNA"/>
</dbReference>
<dbReference type="PANTHER" id="PTHR24421">
    <property type="entry name" value="NITRATE/NITRITE SENSOR PROTEIN NARX-RELATED"/>
    <property type="match status" value="1"/>
</dbReference>
<evidence type="ECO:0000256" key="4">
    <source>
        <dbReference type="ARBA" id="ARBA00022679"/>
    </source>
</evidence>
<evidence type="ECO:0000259" key="10">
    <source>
        <dbReference type="Pfam" id="PF02518"/>
    </source>
</evidence>
<keyword evidence="8" id="KW-0902">Two-component regulatory system</keyword>
<dbReference type="AlphaFoldDB" id="A0A138AWG2"/>
<dbReference type="GO" id="GO:0005524">
    <property type="term" value="F:ATP binding"/>
    <property type="evidence" value="ECO:0007669"/>
    <property type="project" value="UniProtKB-KW"/>
</dbReference>
<feature type="transmembrane region" description="Helical" evidence="9">
    <location>
        <begin position="57"/>
        <end position="77"/>
    </location>
</feature>
<dbReference type="EC" id="2.7.13.3" evidence="2"/>
<comment type="caution">
    <text evidence="12">The sequence shown here is derived from an EMBL/GenBank/DDBJ whole genome shotgun (WGS) entry which is preliminary data.</text>
</comment>
<keyword evidence="6" id="KW-0418">Kinase</keyword>
<proteinExistence type="predicted"/>
<evidence type="ECO:0000256" key="8">
    <source>
        <dbReference type="ARBA" id="ARBA00023012"/>
    </source>
</evidence>
<comment type="catalytic activity">
    <reaction evidence="1">
        <text>ATP + protein L-histidine = ADP + protein N-phospho-L-histidine.</text>
        <dbReference type="EC" id="2.7.13.3"/>
    </reaction>
</comment>
<keyword evidence="9" id="KW-1133">Transmembrane helix</keyword>
<dbReference type="GO" id="GO:0046983">
    <property type="term" value="F:protein dimerization activity"/>
    <property type="evidence" value="ECO:0007669"/>
    <property type="project" value="InterPro"/>
</dbReference>
<sequence length="370" mass="38645">MADVYRMRIAMIIALAGVVVAAVTLDFHRDPPWSVLLFGIVAAVAAVRFLPEGRVPLPARIAMEAVSAVAVGVLFGIQPNAAVGVLLYTGTVYAGGEFPVRASIPLALLTGGSVTTTALLTGPADFNALWIGGSVMVTVWAGIAGRTRRERTRALEQLVEQTRLTAESEARSGALAERARIARDLHDVLAHTLSGAGMQLELADALLEAGRPDDARAAVQRARGAIADGVTEARGAVHALREDTVDLPTTLAALADGPEESVETEPVELTDPQVRAVLRVAQEAFTNARRYAPGAPVRARLVRIPDGAELTVVNGPGRPADGVRGSGMGLIGMRERAAEIGGTLQAGPNDDGGWTVRLSVPPPTVPTKEL</sequence>
<feature type="transmembrane region" description="Helical" evidence="9">
    <location>
        <begin position="128"/>
        <end position="145"/>
    </location>
</feature>
<keyword evidence="9" id="KW-0472">Membrane</keyword>
<dbReference type="InterPro" id="IPR011712">
    <property type="entry name" value="Sig_transdc_His_kin_sub3_dim/P"/>
</dbReference>
<dbReference type="InterPro" id="IPR036890">
    <property type="entry name" value="HATPase_C_sf"/>
</dbReference>
<name>A0A138AWG2_9ACTN</name>
<dbReference type="InterPro" id="IPR050482">
    <property type="entry name" value="Sensor_HK_TwoCompSys"/>
</dbReference>
<dbReference type="Pfam" id="PF02518">
    <property type="entry name" value="HATPase_c"/>
    <property type="match status" value="1"/>
</dbReference>
<dbReference type="STRING" id="239498.AXK60_02655"/>
<dbReference type="PANTHER" id="PTHR24421:SF10">
    <property type="entry name" value="NITRATE_NITRITE SENSOR PROTEIN NARQ"/>
    <property type="match status" value="1"/>
</dbReference>
<evidence type="ECO:0000256" key="7">
    <source>
        <dbReference type="ARBA" id="ARBA00022840"/>
    </source>
</evidence>
<keyword evidence="5" id="KW-0547">Nucleotide-binding</keyword>
<dbReference type="CDD" id="cd16917">
    <property type="entry name" value="HATPase_UhpB-NarQ-NarX-like"/>
    <property type="match status" value="1"/>
</dbReference>
<evidence type="ECO:0000313" key="13">
    <source>
        <dbReference type="Proteomes" id="UP000070258"/>
    </source>
</evidence>
<dbReference type="Gene3D" id="1.20.5.1930">
    <property type="match status" value="1"/>
</dbReference>
<keyword evidence="3" id="KW-0597">Phosphoprotein</keyword>
<gene>
    <name evidence="12" type="ORF">AXK60_02655</name>
</gene>
<feature type="domain" description="Histidine kinase/HSP90-like ATPase" evidence="10">
    <location>
        <begin position="276"/>
        <end position="362"/>
    </location>
</feature>
<evidence type="ECO:0000256" key="6">
    <source>
        <dbReference type="ARBA" id="ARBA00022777"/>
    </source>
</evidence>
<evidence type="ECO:0000313" key="12">
    <source>
        <dbReference type="EMBL" id="KXP14798.1"/>
    </source>
</evidence>
<protein>
    <recommendedName>
        <fullName evidence="2">histidine kinase</fullName>
        <ecNumber evidence="2">2.7.13.3</ecNumber>
    </recommendedName>
</protein>
<dbReference type="Gene3D" id="3.30.565.10">
    <property type="entry name" value="Histidine kinase-like ATPase, C-terminal domain"/>
    <property type="match status" value="1"/>
</dbReference>
<dbReference type="Proteomes" id="UP000070258">
    <property type="component" value="Unassembled WGS sequence"/>
</dbReference>
<evidence type="ECO:0000256" key="1">
    <source>
        <dbReference type="ARBA" id="ARBA00000085"/>
    </source>
</evidence>
<feature type="domain" description="Signal transduction histidine kinase subgroup 3 dimerisation and phosphoacceptor" evidence="11">
    <location>
        <begin position="177"/>
        <end position="243"/>
    </location>
</feature>
<dbReference type="RefSeq" id="WP_068569409.1">
    <property type="nucleotide sequence ID" value="NZ_LSRF01000001.1"/>
</dbReference>
<organism evidence="12 13">
    <name type="scientific">Tsukamurella pseudospumae</name>
    <dbReference type="NCBI Taxonomy" id="239498"/>
    <lineage>
        <taxon>Bacteria</taxon>
        <taxon>Bacillati</taxon>
        <taxon>Actinomycetota</taxon>
        <taxon>Actinomycetes</taxon>
        <taxon>Mycobacteriales</taxon>
        <taxon>Tsukamurellaceae</taxon>
        <taxon>Tsukamurella</taxon>
    </lineage>
</organism>
<dbReference type="InterPro" id="IPR003594">
    <property type="entry name" value="HATPase_dom"/>
</dbReference>
<evidence type="ECO:0000259" key="11">
    <source>
        <dbReference type="Pfam" id="PF07730"/>
    </source>
</evidence>
<feature type="transmembrane region" description="Helical" evidence="9">
    <location>
        <begin position="31"/>
        <end position="50"/>
    </location>
</feature>
<reference evidence="13" key="1">
    <citation type="submission" date="2016-02" db="EMBL/GenBank/DDBJ databases">
        <authorList>
            <person name="Wen L."/>
            <person name="He K."/>
            <person name="Yang H."/>
        </authorList>
    </citation>
    <scope>NUCLEOTIDE SEQUENCE [LARGE SCALE GENOMIC DNA]</scope>
    <source>
        <strain evidence="13">JCM 15929</strain>
    </source>
</reference>
<keyword evidence="7" id="KW-0067">ATP-binding</keyword>
<dbReference type="Pfam" id="PF07730">
    <property type="entry name" value="HisKA_3"/>
    <property type="match status" value="1"/>
</dbReference>
<keyword evidence="4" id="KW-0808">Transferase</keyword>
<dbReference type="SUPFAM" id="SSF55874">
    <property type="entry name" value="ATPase domain of HSP90 chaperone/DNA topoisomerase II/histidine kinase"/>
    <property type="match status" value="1"/>
</dbReference>